<evidence type="ECO:0000313" key="2">
    <source>
        <dbReference type="EMBL" id="PWF25472.1"/>
    </source>
</evidence>
<keyword evidence="1" id="KW-0472">Membrane</keyword>
<dbReference type="EMBL" id="QETA01000001">
    <property type="protein sequence ID" value="PWF25472.1"/>
    <property type="molecule type" value="Genomic_DNA"/>
</dbReference>
<feature type="transmembrane region" description="Helical" evidence="1">
    <location>
        <begin position="379"/>
        <end position="400"/>
    </location>
</feature>
<feature type="transmembrane region" description="Helical" evidence="1">
    <location>
        <begin position="289"/>
        <end position="310"/>
    </location>
</feature>
<organism evidence="2 3">
    <name type="scientific">Corticimicrobacter populi</name>
    <dbReference type="NCBI Taxonomy" id="2175229"/>
    <lineage>
        <taxon>Bacteria</taxon>
        <taxon>Pseudomonadati</taxon>
        <taxon>Pseudomonadota</taxon>
        <taxon>Betaproteobacteria</taxon>
        <taxon>Burkholderiales</taxon>
        <taxon>Alcaligenaceae</taxon>
        <taxon>Corticimicrobacter</taxon>
    </lineage>
</organism>
<feature type="transmembrane region" description="Helical" evidence="1">
    <location>
        <begin position="157"/>
        <end position="178"/>
    </location>
</feature>
<feature type="transmembrane region" description="Helical" evidence="1">
    <location>
        <begin position="98"/>
        <end position="117"/>
    </location>
</feature>
<reference evidence="3" key="1">
    <citation type="submission" date="2018-05" db="EMBL/GenBank/DDBJ databases">
        <authorList>
            <person name="Li Y."/>
        </authorList>
    </citation>
    <scope>NUCLEOTIDE SEQUENCE [LARGE SCALE GENOMIC DNA]</scope>
    <source>
        <strain evidence="3">3d-2-2</strain>
    </source>
</reference>
<protein>
    <submittedName>
        <fullName evidence="2">NnrS family protein</fullName>
    </submittedName>
</protein>
<evidence type="ECO:0000313" key="3">
    <source>
        <dbReference type="Proteomes" id="UP000245212"/>
    </source>
</evidence>
<name>A0A2V1K921_9BURK</name>
<accession>A0A2V1K921</accession>
<feature type="transmembrane region" description="Helical" evidence="1">
    <location>
        <begin position="237"/>
        <end position="253"/>
    </location>
</feature>
<feature type="transmembrane region" description="Helical" evidence="1">
    <location>
        <begin position="352"/>
        <end position="373"/>
    </location>
</feature>
<feature type="transmembrane region" description="Helical" evidence="1">
    <location>
        <begin position="184"/>
        <end position="203"/>
    </location>
</feature>
<feature type="transmembrane region" description="Helical" evidence="1">
    <location>
        <begin position="259"/>
        <end position="277"/>
    </location>
</feature>
<dbReference type="Proteomes" id="UP000245212">
    <property type="component" value="Unassembled WGS sequence"/>
</dbReference>
<dbReference type="AlphaFoldDB" id="A0A2V1K921"/>
<dbReference type="RefSeq" id="WP_109060875.1">
    <property type="nucleotide sequence ID" value="NZ_QETA01000001.1"/>
</dbReference>
<evidence type="ECO:0000256" key="1">
    <source>
        <dbReference type="SAM" id="Phobius"/>
    </source>
</evidence>
<feature type="transmembrane region" description="Helical" evidence="1">
    <location>
        <begin position="68"/>
        <end position="86"/>
    </location>
</feature>
<comment type="caution">
    <text evidence="2">The sequence shown here is derived from an EMBL/GenBank/DDBJ whole genome shotgun (WGS) entry which is preliminary data.</text>
</comment>
<dbReference type="InterPro" id="IPR010266">
    <property type="entry name" value="NnrS"/>
</dbReference>
<gene>
    <name evidence="2" type="ORF">DD235_04915</name>
</gene>
<feature type="transmembrane region" description="Helical" evidence="1">
    <location>
        <begin position="123"/>
        <end position="145"/>
    </location>
</feature>
<keyword evidence="1" id="KW-1133">Transmembrane helix</keyword>
<keyword evidence="3" id="KW-1185">Reference proteome</keyword>
<proteinExistence type="predicted"/>
<keyword evidence="1" id="KW-0812">Transmembrane</keyword>
<sequence>MMGFLSGRWHALLTHPLMLCGVRPFFLLTAGSAVLLMAPWLLFSAGQPAVVHWLAGMPGGAVAWHAHELLYGYGLAAVAGFLMAAAPEFTQTAAPSRAHIAATCLCWLAARLAWLLAPALPQGLAIALAVLGNGAVTVLLLYLVAPRVWVATGRPHLAFLYALLVLGVLQAGFFAALLQQADPLRWLYAAVGGLMVLVIVAASRISMRIVNSRIVAGVMHDPLPDTPVYLARPPRRNFAIFAIVLCSVLEFSGAPAGVIGWSALAACAAVFGLLNDWHIGRPLFNRWALMLYACYWMLALGYGLMGLSWLQAPWTLSPGRHLLMIGAMGLSIFAVMCIAGRQHCGHWLDVRAWVPLSAQALGVAACLRALAGLPLGAAWYPWLLALAGVLWMLAFGAYFARMWPILARPRTDGQTGCAEPVDAHTHGHGGGCG</sequence>
<dbReference type="Pfam" id="PF05940">
    <property type="entry name" value="NnrS"/>
    <property type="match status" value="1"/>
</dbReference>
<feature type="transmembrane region" description="Helical" evidence="1">
    <location>
        <begin position="322"/>
        <end position="340"/>
    </location>
</feature>